<dbReference type="HOGENOM" id="CLU_295374_0_0_6"/>
<evidence type="ECO:0000313" key="3">
    <source>
        <dbReference type="Proteomes" id="UP000004750"/>
    </source>
</evidence>
<evidence type="ECO:0000256" key="1">
    <source>
        <dbReference type="SAM" id="MobiDB-lite"/>
    </source>
</evidence>
<organism evidence="2 3">
    <name type="scientific">Cardiobacterium valvarum F0432</name>
    <dbReference type="NCBI Taxonomy" id="797473"/>
    <lineage>
        <taxon>Bacteria</taxon>
        <taxon>Pseudomonadati</taxon>
        <taxon>Pseudomonadota</taxon>
        <taxon>Gammaproteobacteria</taxon>
        <taxon>Cardiobacteriales</taxon>
        <taxon>Cardiobacteriaceae</taxon>
        <taxon>Cardiobacterium</taxon>
    </lineage>
</organism>
<reference evidence="2 3" key="1">
    <citation type="submission" date="2011-08" db="EMBL/GenBank/DDBJ databases">
        <authorList>
            <person name="Weinstock G."/>
            <person name="Sodergren E."/>
            <person name="Clifton S."/>
            <person name="Fulton L."/>
            <person name="Fulton B."/>
            <person name="Courtney L."/>
            <person name="Fronick C."/>
            <person name="Harrison M."/>
            <person name="Strong C."/>
            <person name="Farmer C."/>
            <person name="Delahaunty K."/>
            <person name="Markovic C."/>
            <person name="Hall O."/>
            <person name="Minx P."/>
            <person name="Tomlinson C."/>
            <person name="Mitreva M."/>
            <person name="Hou S."/>
            <person name="Chen J."/>
            <person name="Wollam A."/>
            <person name="Pepin K.H."/>
            <person name="Johnson M."/>
            <person name="Bhonagiri V."/>
            <person name="Zhang X."/>
            <person name="Suruliraj S."/>
            <person name="Warren W."/>
            <person name="Chinwalla A."/>
            <person name="Mardis E.R."/>
            <person name="Wilson R.K."/>
        </authorList>
    </citation>
    <scope>NUCLEOTIDE SEQUENCE [LARGE SCALE GENOMIC DNA]</scope>
    <source>
        <strain evidence="2 3">F0432</strain>
    </source>
</reference>
<dbReference type="RefSeq" id="WP_006984362.1">
    <property type="nucleotide sequence ID" value="NZ_JH417889.1"/>
</dbReference>
<dbReference type="STRING" id="797473.HMPREF9080_00336"/>
<proteinExistence type="predicted"/>
<gene>
    <name evidence="2" type="ORF">HMPREF9080_00336</name>
</gene>
<dbReference type="EMBL" id="AGCM01000019">
    <property type="protein sequence ID" value="EHM55871.1"/>
    <property type="molecule type" value="Genomic_DNA"/>
</dbReference>
<dbReference type="Pfam" id="PF13332">
    <property type="entry name" value="Fil_haemagg_2"/>
    <property type="match status" value="2"/>
</dbReference>
<protein>
    <submittedName>
        <fullName evidence="2">Uncharacterized protein</fullName>
    </submittedName>
</protein>
<comment type="caution">
    <text evidence="2">The sequence shown here is derived from an EMBL/GenBank/DDBJ whole genome shotgun (WGS) entry which is preliminary data.</text>
</comment>
<dbReference type="Proteomes" id="UP000004750">
    <property type="component" value="Unassembled WGS sequence"/>
</dbReference>
<evidence type="ECO:0000313" key="2">
    <source>
        <dbReference type="EMBL" id="EHM55871.1"/>
    </source>
</evidence>
<dbReference type="AlphaFoldDB" id="G9ZC59"/>
<feature type="non-terminal residue" evidence="2">
    <location>
        <position position="1"/>
    </location>
</feature>
<sequence>HGSRIQGKGDILIHAREGKVHGRGMQINSDNGTVAIYGRDGVDLKNGWEERDLISSQYHKGRRLTGRKENETYREEHSKSAIPGLISGKRVAIVAGYDPENHTKQNGNANVNLTGIYAVSDNGTLLKAGHNVTVSAAEETYRTATRSYQRKSGLFYSLQNPLSVETGRREWENNNKSHGKHYAPSLVGALDGNVTIEAGNHYQNNGSIIHASRKENLGLVASKAELAAMTDAERDAYWDKRKHAGNVIIRAKSAAETALVADHHNEQENRFQSRGLKIGLIGGAADNINATAGNLYTLGHSDNSRVKAMAAGLAAYNLQQSMMQFQQGGKGGAGGGGGNTKIAITYGVSKSKSETKSDWQSVQAAQTTADGTVYMQVRGGGENSTYTNTGSDIGGGERTIFDVEGKKTFQSVLTNQHLRNDNRSWEAHGGIAFDRNTIGVNAGGAIAGGYYEGTEGLHRLSRVGTLTGHTDLGEGKTTLHGGQVFGRSIRARTEDLTIISPQGTGCERGMQYSLGADITVGYGFVSGSVDANYSRLQGNYKTVNATSGARDAADGLTGSDTRSRDLANNIHTSDAAYNATHAWRSGQSGFYAGADGFDIENKGETRLRGGIITSDKSAEQNGYNRFVTDTLRLENLENHSSSKGFAIAANASYSKEQDKNTGEWQPGSLNSSRGATLHRDNQRGTTYAAIGTTNITIRDAAQQQAKTGHSVEETIAQAQRDIWTDSAPGAGGATRGNLIGQDKLHSMAEEARVRREFRKVAFGLIDESINPKQEELSTKARAAWETGNKEEAARLFDEVYALQHQKNLLKAGVGAFSGVPGAAISQGVLRTINTIGRRETLDNSMRFKGIIDKETGMRLDNISAESGAFDKTKLGGVRIDLDAICGPDDSRCSVRPDGTYIYKGSQYLPTLKDAIDPTKNKDAKRMYGATGGFQPIEGSLFGIKYKPGSFRDKVIEGYGGMHDLEGGQWPGFYDDLGNTTRHRTKGINRAAGTITIMAIFPVTPFAWSDILSEDDWTSLFMIGQ</sequence>
<dbReference type="InterPro" id="IPR025157">
    <property type="entry name" value="Hemagglutinin_rpt"/>
</dbReference>
<dbReference type="GO" id="GO:0003824">
    <property type="term" value="F:catalytic activity"/>
    <property type="evidence" value="ECO:0007669"/>
    <property type="project" value="UniProtKB-ARBA"/>
</dbReference>
<name>G9ZC59_9GAMM</name>
<accession>G9ZC59</accession>
<feature type="region of interest" description="Disordered" evidence="1">
    <location>
        <begin position="656"/>
        <end position="682"/>
    </location>
</feature>